<dbReference type="OrthoDB" id="8104048at2"/>
<name>A0A5N8XI86_9ACTN</name>
<evidence type="ECO:0000313" key="13">
    <source>
        <dbReference type="EMBL" id="MPY59182.1"/>
    </source>
</evidence>
<feature type="domain" description="4Fe-4S Wbl-type" evidence="12">
    <location>
        <begin position="8"/>
        <end position="70"/>
    </location>
</feature>
<dbReference type="GO" id="GO:0051539">
    <property type="term" value="F:4 iron, 4 sulfur cluster binding"/>
    <property type="evidence" value="ECO:0007669"/>
    <property type="project" value="UniProtKB-UniRule"/>
</dbReference>
<evidence type="ECO:0000256" key="10">
    <source>
        <dbReference type="ARBA" id="ARBA00023163"/>
    </source>
</evidence>
<dbReference type="PANTHER" id="PTHR38839">
    <property type="entry name" value="TRANSCRIPTIONAL REGULATOR WHID-RELATED"/>
    <property type="match status" value="1"/>
</dbReference>
<feature type="binding site" evidence="11">
    <location>
        <position position="40"/>
    </location>
    <ligand>
        <name>[4Fe-4S] cluster</name>
        <dbReference type="ChEBI" id="CHEBI:49883"/>
    </ligand>
</feature>
<comment type="caution">
    <text evidence="13">The sequence shown here is derived from an EMBL/GenBank/DDBJ whole genome shotgun (WGS) entry which is preliminary data.</text>
</comment>
<evidence type="ECO:0000313" key="14">
    <source>
        <dbReference type="Proteomes" id="UP000400924"/>
    </source>
</evidence>
<comment type="function">
    <text evidence="11">Acts as a transcriptional regulator. Probably redox-responsive. The apo- but not holo-form probably binds DNA.</text>
</comment>
<dbReference type="EMBL" id="VJZC01000124">
    <property type="protein sequence ID" value="MPY59182.1"/>
    <property type="molecule type" value="Genomic_DNA"/>
</dbReference>
<feature type="binding site" evidence="11">
    <location>
        <position position="46"/>
    </location>
    <ligand>
        <name>[4Fe-4S] cluster</name>
        <dbReference type="ChEBI" id="CHEBI:49883"/>
    </ligand>
</feature>
<dbReference type="GO" id="GO:0046872">
    <property type="term" value="F:metal ion binding"/>
    <property type="evidence" value="ECO:0007669"/>
    <property type="project" value="UniProtKB-KW"/>
</dbReference>
<keyword evidence="4 11" id="KW-0479">Metal-binding</keyword>
<dbReference type="InterPro" id="IPR003482">
    <property type="entry name" value="Whib"/>
</dbReference>
<evidence type="ECO:0000259" key="12">
    <source>
        <dbReference type="PROSITE" id="PS51674"/>
    </source>
</evidence>
<evidence type="ECO:0000256" key="4">
    <source>
        <dbReference type="ARBA" id="ARBA00022723"/>
    </source>
</evidence>
<evidence type="ECO:0000256" key="3">
    <source>
        <dbReference type="ARBA" id="ARBA00022485"/>
    </source>
</evidence>
<feature type="binding site" evidence="11">
    <location>
        <position position="9"/>
    </location>
    <ligand>
        <name>[4Fe-4S] cluster</name>
        <dbReference type="ChEBI" id="CHEBI:49883"/>
    </ligand>
</feature>
<evidence type="ECO:0000256" key="11">
    <source>
        <dbReference type="HAMAP-Rule" id="MF_01479"/>
    </source>
</evidence>
<dbReference type="GO" id="GO:0035731">
    <property type="term" value="F:dinitrosyl-iron complex binding"/>
    <property type="evidence" value="ECO:0007669"/>
    <property type="project" value="UniProtKB-UniRule"/>
</dbReference>
<keyword evidence="8 11" id="KW-0238">DNA-binding</keyword>
<keyword evidence="11" id="KW-0963">Cytoplasm</keyword>
<dbReference type="InterPro" id="IPR034768">
    <property type="entry name" value="4FE4S_WBL"/>
</dbReference>
<dbReference type="Proteomes" id="UP000400924">
    <property type="component" value="Unassembled WGS sequence"/>
</dbReference>
<comment type="similarity">
    <text evidence="2 11">Belongs to the WhiB family.</text>
</comment>
<keyword evidence="10 11" id="KW-0804">Transcription</keyword>
<dbReference type="GO" id="GO:0005737">
    <property type="term" value="C:cytoplasm"/>
    <property type="evidence" value="ECO:0007669"/>
    <property type="project" value="UniProtKB-SubCell"/>
</dbReference>
<keyword evidence="5 11" id="KW-0408">Iron</keyword>
<evidence type="ECO:0000256" key="5">
    <source>
        <dbReference type="ARBA" id="ARBA00023004"/>
    </source>
</evidence>
<dbReference type="GO" id="GO:0003677">
    <property type="term" value="F:DNA binding"/>
    <property type="evidence" value="ECO:0007669"/>
    <property type="project" value="UniProtKB-UniRule"/>
</dbReference>
<dbReference type="GO" id="GO:0045892">
    <property type="term" value="P:negative regulation of DNA-templated transcription"/>
    <property type="evidence" value="ECO:0007669"/>
    <property type="project" value="TreeGrafter"/>
</dbReference>
<dbReference type="AlphaFoldDB" id="A0A5N8XI86"/>
<feature type="binding site" evidence="11">
    <location>
        <position position="37"/>
    </location>
    <ligand>
        <name>[4Fe-4S] cluster</name>
        <dbReference type="ChEBI" id="CHEBI:49883"/>
    </ligand>
</feature>
<evidence type="ECO:0000256" key="1">
    <source>
        <dbReference type="ARBA" id="ARBA00004496"/>
    </source>
</evidence>
<dbReference type="PANTHER" id="PTHR38839:SF6">
    <property type="entry name" value="TRANSCRIPTIONAL REGULATOR WHIB1"/>
    <property type="match status" value="1"/>
</dbReference>
<evidence type="ECO:0000256" key="2">
    <source>
        <dbReference type="ARBA" id="ARBA00006597"/>
    </source>
</evidence>
<comment type="PTM">
    <text evidence="11">The Fe-S cluster can be nitrosylated by nitric oxide (NO).</text>
</comment>
<evidence type="ECO:0000256" key="6">
    <source>
        <dbReference type="ARBA" id="ARBA00023014"/>
    </source>
</evidence>
<keyword evidence="3 11" id="KW-0004">4Fe-4S</keyword>
<dbReference type="Pfam" id="PF02467">
    <property type="entry name" value="Whib"/>
    <property type="match status" value="1"/>
</dbReference>
<comment type="subcellular location">
    <subcellularLocation>
        <location evidence="1 11">Cytoplasm</location>
    </subcellularLocation>
</comment>
<comment type="cofactor">
    <cofactor evidence="11">
        <name>[4Fe-4S] cluster</name>
        <dbReference type="ChEBI" id="CHEBI:49883"/>
    </cofactor>
    <text evidence="11">Binds 1 [4Fe-4S] cluster per subunit. Following nitrosylation of the [4Fe-4S] cluster binds 1 [4Fe-8(NO)] cluster per subunit.</text>
</comment>
<accession>A0A5N8XI86</accession>
<dbReference type="GO" id="GO:0045454">
    <property type="term" value="P:cell redox homeostasis"/>
    <property type="evidence" value="ECO:0007669"/>
    <property type="project" value="TreeGrafter"/>
</dbReference>
<proteinExistence type="inferred from homology"/>
<gene>
    <name evidence="11" type="primary">whiB</name>
    <name evidence="13" type="ORF">FNH08_19040</name>
</gene>
<keyword evidence="6 11" id="KW-0411">Iron-sulfur</keyword>
<dbReference type="PROSITE" id="PS51674">
    <property type="entry name" value="4FE4S_WBL"/>
    <property type="match status" value="1"/>
</dbReference>
<reference evidence="13 14" key="1">
    <citation type="submission" date="2019-07" db="EMBL/GenBank/DDBJ databases">
        <title>New species of Amycolatopsis and Streptomyces.</title>
        <authorList>
            <person name="Duangmal K."/>
            <person name="Teo W.F.A."/>
            <person name="Lipun K."/>
        </authorList>
    </citation>
    <scope>NUCLEOTIDE SEQUENCE [LARGE SCALE GENOMIC DNA]</scope>
    <source>
        <strain evidence="13 14">NBRC 106415</strain>
    </source>
</reference>
<evidence type="ECO:0000256" key="7">
    <source>
        <dbReference type="ARBA" id="ARBA00023015"/>
    </source>
</evidence>
<protein>
    <recommendedName>
        <fullName evidence="11">Transcriptional regulator WhiB</fullName>
    </recommendedName>
</protein>
<comment type="PTM">
    <text evidence="11">Upon Fe-S cluster removal intramolecular disulfide bonds are formed.</text>
</comment>
<sequence>MEWLRSAACVGEDPDLFFPVGTSGPALRDIAAAKRVCSRCPVISQCLSWALSSRQLAGVWGGLCEEERAALLRIAGPSQNTCTARHKTTRRSNAR</sequence>
<keyword evidence="14" id="KW-1185">Reference proteome</keyword>
<evidence type="ECO:0000256" key="8">
    <source>
        <dbReference type="ARBA" id="ARBA00023125"/>
    </source>
</evidence>
<dbReference type="HAMAP" id="MF_01479">
    <property type="entry name" value="WhiB"/>
    <property type="match status" value="1"/>
</dbReference>
<keyword evidence="7 11" id="KW-0805">Transcription regulation</keyword>
<keyword evidence="9 11" id="KW-1015">Disulfide bond</keyword>
<dbReference type="RefSeq" id="WP_152772708.1">
    <property type="nucleotide sequence ID" value="NZ_VJZC01000124.1"/>
</dbReference>
<dbReference type="GO" id="GO:0047134">
    <property type="term" value="F:protein-disulfide reductase [NAD(P)H] activity"/>
    <property type="evidence" value="ECO:0007669"/>
    <property type="project" value="TreeGrafter"/>
</dbReference>
<evidence type="ECO:0000256" key="9">
    <source>
        <dbReference type="ARBA" id="ARBA00023157"/>
    </source>
</evidence>
<organism evidence="13 14">
    <name type="scientific">Streptomyces spongiae</name>
    <dbReference type="NCBI Taxonomy" id="565072"/>
    <lineage>
        <taxon>Bacteria</taxon>
        <taxon>Bacillati</taxon>
        <taxon>Actinomycetota</taxon>
        <taxon>Actinomycetes</taxon>
        <taxon>Kitasatosporales</taxon>
        <taxon>Streptomycetaceae</taxon>
        <taxon>Streptomyces</taxon>
    </lineage>
</organism>